<evidence type="ECO:0000313" key="1">
    <source>
        <dbReference type="EMBL" id="MFC4630719.1"/>
    </source>
</evidence>
<name>A0ABV9HKD7_9MICO</name>
<evidence type="ECO:0008006" key="3">
    <source>
        <dbReference type="Google" id="ProtNLM"/>
    </source>
</evidence>
<proteinExistence type="predicted"/>
<sequence>MISFETLRDLPHREATRRLLDDGWNVCGIGDWATVWRSPDGAQVARVSPFEPAYEVFVELCRGLERHPLLPRIDFDAPLGGGGRLTVLEFLLPVDREEADAVVERWAAAAPDDPITAVREQAERLDAEAARSVPFWGGLDHNPGNVMKNASGELKLVDLFYAAGLEIYRVLLEDPARIAEVFPPDRREHLLDIAAVARMSTPDEIAALRTAAESIGGQPPYRRATSPNASLR</sequence>
<evidence type="ECO:0000313" key="2">
    <source>
        <dbReference type="Proteomes" id="UP001596011"/>
    </source>
</evidence>
<accession>A0ABV9HKD7</accession>
<dbReference type="Proteomes" id="UP001596011">
    <property type="component" value="Unassembled WGS sequence"/>
</dbReference>
<dbReference type="RefSeq" id="WP_377138843.1">
    <property type="nucleotide sequence ID" value="NZ_JBHSFI010000006.1"/>
</dbReference>
<protein>
    <recommendedName>
        <fullName evidence="3">Phosphotransferase family enzyme</fullName>
    </recommendedName>
</protein>
<organism evidence="1 2">
    <name type="scientific">Promicromonospora alba</name>
    <dbReference type="NCBI Taxonomy" id="1616110"/>
    <lineage>
        <taxon>Bacteria</taxon>
        <taxon>Bacillati</taxon>
        <taxon>Actinomycetota</taxon>
        <taxon>Actinomycetes</taxon>
        <taxon>Micrococcales</taxon>
        <taxon>Promicromonosporaceae</taxon>
        <taxon>Promicromonospora</taxon>
    </lineage>
</organism>
<reference evidence="2" key="1">
    <citation type="journal article" date="2019" name="Int. J. Syst. Evol. Microbiol.">
        <title>The Global Catalogue of Microorganisms (GCM) 10K type strain sequencing project: providing services to taxonomists for standard genome sequencing and annotation.</title>
        <authorList>
            <consortium name="The Broad Institute Genomics Platform"/>
            <consortium name="The Broad Institute Genome Sequencing Center for Infectious Disease"/>
            <person name="Wu L."/>
            <person name="Ma J."/>
        </authorList>
    </citation>
    <scope>NUCLEOTIDE SEQUENCE [LARGE SCALE GENOMIC DNA]</scope>
    <source>
        <strain evidence="2">CCUG 42722</strain>
    </source>
</reference>
<comment type="caution">
    <text evidence="1">The sequence shown here is derived from an EMBL/GenBank/DDBJ whole genome shotgun (WGS) entry which is preliminary data.</text>
</comment>
<gene>
    <name evidence="1" type="ORF">ACFO6V_20905</name>
</gene>
<keyword evidence="2" id="KW-1185">Reference proteome</keyword>
<dbReference type="EMBL" id="JBHSFI010000006">
    <property type="protein sequence ID" value="MFC4630719.1"/>
    <property type="molecule type" value="Genomic_DNA"/>
</dbReference>